<comment type="caution">
    <text evidence="3">The sequence shown here is derived from an EMBL/GenBank/DDBJ whole genome shotgun (WGS) entry which is preliminary data.</text>
</comment>
<dbReference type="EMBL" id="LAYC01000001">
    <property type="protein sequence ID" value="KYK61863.1"/>
    <property type="molecule type" value="Genomic_DNA"/>
</dbReference>
<sequence length="859" mass="94068">MYAPRTICSRCASRLQPAVTVRRSAAARFSSPAEPSPSEHEGGDRHGTIPRRGSHRNSFGGQRCSKTMQRSAVALFNDIVNKTEAHPPVAHRGLAPNAAHPPSLGEWEIAARMKELLDRRAGSPEELRLFRTDIWPHVAEMRGQMPKHLYLATTQFLSRACDAVADEGEAGNTVELSSMCARVGKWDLDLRNELVLSLCHELIGSRHSSAKRTALVDELVGLWQHISQLRRKSQGDGGELRFVLPTVEEVFGDAGAEPPEPRPSGMAPTTKALASIFVQFRLEQSRDLIPGLLATVAILSDPRLARHAAQVKTAPLLNLVAAALERGGADQRYVDDAFGGKTRYPPAKLREVRAYVVEQWPRAEAMLSGASGASWRQGLDDARPAASPAGLASFSRQLRAAYRARNTGAIVSVWQDLKARLGRKPDLVRQMRDDPEFLDFWIFAWCAVRRPAKLQETLDLMREVRVQPTVKTYTSMMHGWKICKDGDKIAALWDKLVESGLRLDAVIWTERISALIEAGRPQAGIEALAEMMTLWKRALAKAGPDAAARVAVQPNIEVVNAAFKGLVHLDLQAANEVLAWAGREGIEPNIRTFNILLRESFRGDGPDDVPSLLRTMKRRGIEPDAATFTIILEEVLGVLDRASAAEQVQAVHQIVADIEASGLRANLETYGKMLYAVASLANGGADEAVAAVLGHMRAAGLTPTRHIVTILIERALARDPPSPGAVKALLREHKLTSINQGDQTLWERVTSAHAVTGDVESAMAVFGDLARAGRPVTSLPCLADLLSALLEADRLEDARGVVGVVIGHKLERDAAGGVEVERDARYWRHHFWYVANQHGLLDGDDVPAELQSRFRAQDR</sequence>
<dbReference type="InterPro" id="IPR002885">
    <property type="entry name" value="PPR_rpt"/>
</dbReference>
<dbReference type="Proteomes" id="UP000076580">
    <property type="component" value="Chromosome 01"/>
</dbReference>
<dbReference type="GO" id="GO:0016740">
    <property type="term" value="F:transferase activity"/>
    <property type="evidence" value="ECO:0007669"/>
    <property type="project" value="UniProtKB-KW"/>
</dbReference>
<feature type="repeat" description="PPR" evidence="1">
    <location>
        <begin position="589"/>
        <end position="623"/>
    </location>
</feature>
<dbReference type="Pfam" id="PF13812">
    <property type="entry name" value="PPR_3"/>
    <property type="match status" value="1"/>
</dbReference>
<feature type="region of interest" description="Disordered" evidence="2">
    <location>
        <begin position="23"/>
        <end position="64"/>
    </location>
</feature>
<evidence type="ECO:0000256" key="1">
    <source>
        <dbReference type="PROSITE-ProRule" id="PRU00708"/>
    </source>
</evidence>
<reference evidence="3 4" key="1">
    <citation type="journal article" date="2016" name="Sci. Rep.">
        <title>Insights into Adaptations to a Near-Obligate Nematode Endoparasitic Lifestyle from the Finished Genome of Drechmeria coniospora.</title>
        <authorList>
            <person name="Zhang L."/>
            <person name="Zhou Z."/>
            <person name="Guo Q."/>
            <person name="Fokkens L."/>
            <person name="Miskei M."/>
            <person name="Pocsi I."/>
            <person name="Zhang W."/>
            <person name="Chen M."/>
            <person name="Wang L."/>
            <person name="Sun Y."/>
            <person name="Donzelli B.G."/>
            <person name="Gibson D.M."/>
            <person name="Nelson D.R."/>
            <person name="Luo J.G."/>
            <person name="Rep M."/>
            <person name="Liu H."/>
            <person name="Yang S."/>
            <person name="Wang J."/>
            <person name="Krasnoff S.B."/>
            <person name="Xu Y."/>
            <person name="Molnar I."/>
            <person name="Lin M."/>
        </authorList>
    </citation>
    <scope>NUCLEOTIDE SEQUENCE [LARGE SCALE GENOMIC DNA]</scope>
    <source>
        <strain evidence="3 4">ARSEF 6962</strain>
    </source>
</reference>
<dbReference type="PROSITE" id="PS51375">
    <property type="entry name" value="PPR"/>
    <property type="match status" value="1"/>
</dbReference>
<keyword evidence="3" id="KW-0808">Transferase</keyword>
<proteinExistence type="predicted"/>
<dbReference type="STRING" id="98403.A0A151GXT7"/>
<dbReference type="InParanoid" id="A0A151GXT7"/>
<evidence type="ECO:0000313" key="3">
    <source>
        <dbReference type="EMBL" id="KYK61863.1"/>
    </source>
</evidence>
<dbReference type="GeneID" id="63715650"/>
<organism evidence="3 4">
    <name type="scientific">Drechmeria coniospora</name>
    <name type="common">Nematophagous fungus</name>
    <name type="synonym">Meria coniospora</name>
    <dbReference type="NCBI Taxonomy" id="98403"/>
    <lineage>
        <taxon>Eukaryota</taxon>
        <taxon>Fungi</taxon>
        <taxon>Dikarya</taxon>
        <taxon>Ascomycota</taxon>
        <taxon>Pezizomycotina</taxon>
        <taxon>Sordariomycetes</taxon>
        <taxon>Hypocreomycetidae</taxon>
        <taxon>Hypocreales</taxon>
        <taxon>Ophiocordycipitaceae</taxon>
        <taxon>Drechmeria</taxon>
    </lineage>
</organism>
<gene>
    <name evidence="3" type="ORF">DCS_03007</name>
</gene>
<dbReference type="PANTHER" id="PTHR47939:SF1">
    <property type="entry name" value="OS04G0684500 PROTEIN"/>
    <property type="match status" value="1"/>
</dbReference>
<name>A0A151GXT7_DRECN</name>
<evidence type="ECO:0000313" key="4">
    <source>
        <dbReference type="Proteomes" id="UP000076580"/>
    </source>
</evidence>
<protein>
    <submittedName>
        <fullName evidence="3">Glutathione S-transferase</fullName>
    </submittedName>
</protein>
<accession>A0A151GXT7</accession>
<dbReference type="InterPro" id="IPR050667">
    <property type="entry name" value="PPR-containing_protein"/>
</dbReference>
<keyword evidence="4" id="KW-1185">Reference proteome</keyword>
<feature type="compositionally biased region" description="Basic and acidic residues" evidence="2">
    <location>
        <begin position="37"/>
        <end position="47"/>
    </location>
</feature>
<evidence type="ECO:0000256" key="2">
    <source>
        <dbReference type="SAM" id="MobiDB-lite"/>
    </source>
</evidence>
<dbReference type="PANTHER" id="PTHR47939">
    <property type="entry name" value="MEMBRANE-ASSOCIATED SALT-INDUCIBLE PROTEIN-LIKE"/>
    <property type="match status" value="1"/>
</dbReference>
<dbReference type="RefSeq" id="XP_040661215.1">
    <property type="nucleotide sequence ID" value="XM_040800332.1"/>
</dbReference>
<dbReference type="Gene3D" id="1.25.40.10">
    <property type="entry name" value="Tetratricopeptide repeat domain"/>
    <property type="match status" value="3"/>
</dbReference>
<dbReference type="AlphaFoldDB" id="A0A151GXT7"/>
<feature type="compositionally biased region" description="Low complexity" evidence="2">
    <location>
        <begin position="23"/>
        <end position="33"/>
    </location>
</feature>
<dbReference type="InterPro" id="IPR011990">
    <property type="entry name" value="TPR-like_helical_dom_sf"/>
</dbReference>